<dbReference type="GO" id="GO:0006508">
    <property type="term" value="P:proteolysis"/>
    <property type="evidence" value="ECO:0007669"/>
    <property type="project" value="InterPro"/>
</dbReference>
<dbReference type="AlphaFoldDB" id="A0A1Y1Z876"/>
<sequence>MVETRPYGAWESPLSASLLASASSAIGDVQVEPTTNTIYWVESRPKEKGRNVLVCKQLGSTDKATEVTPSEYSVRTRVHEYGDGSFSVKGQTVVFSNDHDFRLYKVSMDDPGRFFPVTPENKKLRFASAEIHPSGNYLVCVQEKHSESDSPDEVVNTLVYVRLDLPEGQFEIGELASGHDFYSTPRFNPSNLSQIAYIAWDHPNMVWDHTQLSLLTIEENAGKITKKEDRKLVGDEESIVQPRFSADGSLHFVSDKPGFWNLFEYDIQQSKPKLVLKEPLDLEFGVPEWTFGCSNYAHLLSDPSKIVATCANQGTSQLQFIDSKAQTMTELSTPYTVISKLHTLHSPSDKQDLVVFTGGSPSQEMELVVYSISQQKVLQKLTEKETPEDERIPESIISTPEAITFQSGNNQVAYGYYYPPKNDRFKAPEGELPPLLTLTHGGPTSQSYAYFNPKILYWTSRGFAVVDVNYSGSSGYGREFRQRLQGNWGLADIEDCCNAAKYLVDRGSVDSKRLSIAGGSAGGYTTLACLTFRPEVFSAGASHYGISDLELLAQDTHKFESRYMDRLIGPYPEAKQTYHDRSPIHYVNDIQNSLIFFQGLEDKVVPPNQAEFMVNALKKNKVPVAYVTFEGEQHGFRMSENIKRASEAQLWFLGQIFGFSPADTIEPVEIHNFTK</sequence>
<name>A0A1Y1Z876_9FUNG</name>
<accession>A0A1Y1Z876</accession>
<dbReference type="Gene3D" id="3.40.50.1820">
    <property type="entry name" value="alpha/beta hydrolase"/>
    <property type="match status" value="1"/>
</dbReference>
<dbReference type="GO" id="GO:0008236">
    <property type="term" value="F:serine-type peptidase activity"/>
    <property type="evidence" value="ECO:0007669"/>
    <property type="project" value="InterPro"/>
</dbReference>
<dbReference type="PANTHER" id="PTHR43056">
    <property type="entry name" value="PEPTIDASE S9 PROLYL OLIGOPEPTIDASE"/>
    <property type="match status" value="1"/>
</dbReference>
<dbReference type="EMBL" id="MCFE01000017">
    <property type="protein sequence ID" value="ORY06314.1"/>
    <property type="molecule type" value="Genomic_DNA"/>
</dbReference>
<dbReference type="SUPFAM" id="SSF82171">
    <property type="entry name" value="DPP6 N-terminal domain-like"/>
    <property type="match status" value="1"/>
</dbReference>
<dbReference type="Proteomes" id="UP000193498">
    <property type="component" value="Unassembled WGS sequence"/>
</dbReference>
<dbReference type="InParanoid" id="A0A1Y1Z876"/>
<gene>
    <name evidence="2" type="ORF">K493DRAFT_23471</name>
</gene>
<dbReference type="SUPFAM" id="SSF53474">
    <property type="entry name" value="alpha/beta-Hydrolases"/>
    <property type="match status" value="1"/>
</dbReference>
<dbReference type="STRING" id="1314790.A0A1Y1Z876"/>
<dbReference type="OrthoDB" id="416344at2759"/>
<evidence type="ECO:0000313" key="3">
    <source>
        <dbReference type="Proteomes" id="UP000193498"/>
    </source>
</evidence>
<comment type="caution">
    <text evidence="2">The sequence shown here is derived from an EMBL/GenBank/DDBJ whole genome shotgun (WGS) entry which is preliminary data.</text>
</comment>
<dbReference type="InterPro" id="IPR050585">
    <property type="entry name" value="Xaa-Pro_dipeptidyl-ppase/CocE"/>
</dbReference>
<feature type="domain" description="Peptidase S9 prolyl oligopeptidase catalytic" evidence="1">
    <location>
        <begin position="451"/>
        <end position="658"/>
    </location>
</feature>
<keyword evidence="3" id="KW-1185">Reference proteome</keyword>
<evidence type="ECO:0000259" key="1">
    <source>
        <dbReference type="Pfam" id="PF00326"/>
    </source>
</evidence>
<dbReference type="InterPro" id="IPR029058">
    <property type="entry name" value="AB_hydrolase_fold"/>
</dbReference>
<evidence type="ECO:0000313" key="2">
    <source>
        <dbReference type="EMBL" id="ORY06314.1"/>
    </source>
</evidence>
<organism evidence="2 3">
    <name type="scientific">Basidiobolus meristosporus CBS 931.73</name>
    <dbReference type="NCBI Taxonomy" id="1314790"/>
    <lineage>
        <taxon>Eukaryota</taxon>
        <taxon>Fungi</taxon>
        <taxon>Fungi incertae sedis</taxon>
        <taxon>Zoopagomycota</taxon>
        <taxon>Entomophthoromycotina</taxon>
        <taxon>Basidiobolomycetes</taxon>
        <taxon>Basidiobolales</taxon>
        <taxon>Basidiobolaceae</taxon>
        <taxon>Basidiobolus</taxon>
    </lineage>
</organism>
<dbReference type="Pfam" id="PF00326">
    <property type="entry name" value="Peptidase_S9"/>
    <property type="match status" value="1"/>
</dbReference>
<dbReference type="InterPro" id="IPR001375">
    <property type="entry name" value="Peptidase_S9_cat"/>
</dbReference>
<keyword evidence="2" id="KW-0378">Hydrolase</keyword>
<dbReference type="PANTHER" id="PTHR43056:SF5">
    <property type="entry name" value="PEPTIDASE S9 PROLYL OLIGOPEPTIDASE CATALYTIC DOMAIN-CONTAINING PROTEIN"/>
    <property type="match status" value="1"/>
</dbReference>
<reference evidence="2 3" key="1">
    <citation type="submission" date="2016-07" db="EMBL/GenBank/DDBJ databases">
        <title>Pervasive Adenine N6-methylation of Active Genes in Fungi.</title>
        <authorList>
            <consortium name="DOE Joint Genome Institute"/>
            <person name="Mondo S.J."/>
            <person name="Dannebaum R.O."/>
            <person name="Kuo R.C."/>
            <person name="Labutti K."/>
            <person name="Haridas S."/>
            <person name="Kuo A."/>
            <person name="Salamov A."/>
            <person name="Ahrendt S.R."/>
            <person name="Lipzen A."/>
            <person name="Sullivan W."/>
            <person name="Andreopoulos W.B."/>
            <person name="Clum A."/>
            <person name="Lindquist E."/>
            <person name="Daum C."/>
            <person name="Ramamoorthy G.K."/>
            <person name="Gryganskyi A."/>
            <person name="Culley D."/>
            <person name="Magnuson J.K."/>
            <person name="James T.Y."/>
            <person name="O'Malley M.A."/>
            <person name="Stajich J.E."/>
            <person name="Spatafora J.W."/>
            <person name="Visel A."/>
            <person name="Grigoriev I.V."/>
        </authorList>
    </citation>
    <scope>NUCLEOTIDE SEQUENCE [LARGE SCALE GENOMIC DNA]</scope>
    <source>
        <strain evidence="2 3">CBS 931.73</strain>
    </source>
</reference>
<proteinExistence type="predicted"/>
<protein>
    <submittedName>
        <fullName evidence="2">Alpha/beta-hydrolase</fullName>
    </submittedName>
</protein>